<dbReference type="Proteomes" id="UP001652628">
    <property type="component" value="Chromosome 2R"/>
</dbReference>
<accession>A0ABM4TMP4</accession>
<dbReference type="InterPro" id="IPR036846">
    <property type="entry name" value="GM2-AP_sf"/>
</dbReference>
<evidence type="ECO:0000256" key="1">
    <source>
        <dbReference type="ARBA" id="ARBA00022729"/>
    </source>
</evidence>
<name>A0ABM4TMP4_DROSZ</name>
<proteinExistence type="predicted"/>
<gene>
    <name evidence="4" type="primary">LOC139352558</name>
</gene>
<dbReference type="InterPro" id="IPR010512">
    <property type="entry name" value="DUF1091"/>
</dbReference>
<evidence type="ECO:0000313" key="4">
    <source>
        <dbReference type="RefSeq" id="XP_070851233.1"/>
    </source>
</evidence>
<keyword evidence="3" id="KW-1185">Reference proteome</keyword>
<feature type="signal peptide" evidence="2">
    <location>
        <begin position="1"/>
        <end position="19"/>
    </location>
</feature>
<evidence type="ECO:0000256" key="2">
    <source>
        <dbReference type="SAM" id="SignalP"/>
    </source>
</evidence>
<protein>
    <submittedName>
        <fullName evidence="4">Uncharacterized protein isoform X1</fullName>
    </submittedName>
</protein>
<dbReference type="SUPFAM" id="SSF63707">
    <property type="entry name" value="Ganglioside M2 (gm2) activator"/>
    <property type="match status" value="1"/>
</dbReference>
<reference evidence="4" key="1">
    <citation type="submission" date="2025-08" db="UniProtKB">
        <authorList>
            <consortium name="RefSeq"/>
        </authorList>
    </citation>
    <scope>IDENTIFICATION</scope>
</reference>
<organism evidence="3 4">
    <name type="scientific">Drosophila suzukii</name>
    <name type="common">Spotted-wing drosophila fruit fly</name>
    <dbReference type="NCBI Taxonomy" id="28584"/>
    <lineage>
        <taxon>Eukaryota</taxon>
        <taxon>Metazoa</taxon>
        <taxon>Ecdysozoa</taxon>
        <taxon>Arthropoda</taxon>
        <taxon>Hexapoda</taxon>
        <taxon>Insecta</taxon>
        <taxon>Pterygota</taxon>
        <taxon>Neoptera</taxon>
        <taxon>Endopterygota</taxon>
        <taxon>Diptera</taxon>
        <taxon>Brachycera</taxon>
        <taxon>Muscomorpha</taxon>
        <taxon>Ephydroidea</taxon>
        <taxon>Drosophilidae</taxon>
        <taxon>Drosophila</taxon>
        <taxon>Sophophora</taxon>
    </lineage>
</organism>
<keyword evidence="1 2" id="KW-0732">Signal</keyword>
<dbReference type="RefSeq" id="XP_070851233.1">
    <property type="nucleotide sequence ID" value="XM_070995132.1"/>
</dbReference>
<dbReference type="PANTHER" id="PTHR21112:SF0">
    <property type="entry name" value="CHEMOSENSORY PROTEIN A 29A-RELATED"/>
    <property type="match status" value="1"/>
</dbReference>
<dbReference type="PANTHER" id="PTHR21112">
    <property type="entry name" value="CHEMOSENSORY PROTEIN A 29A-RELATED"/>
    <property type="match status" value="1"/>
</dbReference>
<feature type="chain" id="PRO_5046923455" evidence="2">
    <location>
        <begin position="20"/>
        <end position="178"/>
    </location>
</feature>
<dbReference type="Pfam" id="PF06477">
    <property type="entry name" value="DUF1091"/>
    <property type="match status" value="1"/>
</dbReference>
<sequence>MRRNLLSITFFCLVVFIDAKLNVVDLSIKNQPGNLISTDVRTSGRAPILISGNVTYLKDLSNEQRVSVDVKKTNGLLSVLDFPGLITMNICDAIKKFYDPYIKTTFKTGENTNLDFKNGKLCPIPKGTYWMKDIVLDLNKWKLPWWVLPGSYNINVSVLSKDGSPGGNIAFQAKLKRK</sequence>
<evidence type="ECO:0000313" key="3">
    <source>
        <dbReference type="Proteomes" id="UP001652628"/>
    </source>
</evidence>
<dbReference type="GeneID" id="139352558"/>
<dbReference type="Gene3D" id="2.70.220.10">
    <property type="entry name" value="Ganglioside GM2 activator"/>
    <property type="match status" value="1"/>
</dbReference>